<dbReference type="SUPFAM" id="SSF56059">
    <property type="entry name" value="Glutathione synthetase ATP-binding domain-like"/>
    <property type="match status" value="1"/>
</dbReference>
<evidence type="ECO:0000256" key="5">
    <source>
        <dbReference type="ARBA" id="ARBA00022898"/>
    </source>
</evidence>
<dbReference type="PROSITE" id="PS50975">
    <property type="entry name" value="ATP_GRASP"/>
    <property type="match status" value="1"/>
</dbReference>
<dbReference type="Gene3D" id="3.40.50.20">
    <property type="match status" value="1"/>
</dbReference>
<dbReference type="SUPFAM" id="SSF53686">
    <property type="entry name" value="Tryptophan synthase beta subunit-like PLP-dependent enzymes"/>
    <property type="match status" value="1"/>
</dbReference>
<reference evidence="8 9" key="1">
    <citation type="submission" date="2024-03" db="EMBL/GenBank/DDBJ databases">
        <title>Human intestinal bacterial collection.</title>
        <authorList>
            <person name="Pauvert C."/>
            <person name="Hitch T.C.A."/>
            <person name="Clavel T."/>
        </authorList>
    </citation>
    <scope>NUCLEOTIDE SEQUENCE [LARGE SCALE GENOMIC DNA]</scope>
    <source>
        <strain evidence="8 9">CLA-AA-H95</strain>
    </source>
</reference>
<dbReference type="InterPro" id="IPR036052">
    <property type="entry name" value="TrpB-like_PALP_sf"/>
</dbReference>
<dbReference type="Gene3D" id="3.30.1490.20">
    <property type="entry name" value="ATP-grasp fold, A domain"/>
    <property type="match status" value="1"/>
</dbReference>
<comment type="cofactor">
    <cofactor evidence="1">
        <name>pyridoxal 5'-phosphate</name>
        <dbReference type="ChEBI" id="CHEBI:597326"/>
    </cofactor>
</comment>
<dbReference type="Pfam" id="PF13535">
    <property type="entry name" value="ATP-grasp_4"/>
    <property type="match status" value="1"/>
</dbReference>
<dbReference type="Pfam" id="PF00291">
    <property type="entry name" value="PALP"/>
    <property type="match status" value="1"/>
</dbReference>
<organism evidence="8 9">
    <name type="scientific">Blautia intestinihominis</name>
    <dbReference type="NCBI Taxonomy" id="3133152"/>
    <lineage>
        <taxon>Bacteria</taxon>
        <taxon>Bacillati</taxon>
        <taxon>Bacillota</taxon>
        <taxon>Clostridia</taxon>
        <taxon>Lachnospirales</taxon>
        <taxon>Lachnospiraceae</taxon>
        <taxon>Blautia</taxon>
    </lineage>
</organism>
<dbReference type="InterPro" id="IPR011761">
    <property type="entry name" value="ATP-grasp"/>
</dbReference>
<keyword evidence="2" id="KW-0436">Ligase</keyword>
<feature type="domain" description="ATP-grasp" evidence="7">
    <location>
        <begin position="107"/>
        <end position="297"/>
    </location>
</feature>
<comment type="caution">
    <text evidence="8">The sequence shown here is derived from an EMBL/GenBank/DDBJ whole genome shotgun (WGS) entry which is preliminary data.</text>
</comment>
<accession>A0ABV1AKZ4</accession>
<keyword evidence="4 6" id="KW-0067">ATP-binding</keyword>
<evidence type="ECO:0000256" key="6">
    <source>
        <dbReference type="PROSITE-ProRule" id="PRU00409"/>
    </source>
</evidence>
<evidence type="ECO:0000256" key="4">
    <source>
        <dbReference type="ARBA" id="ARBA00022840"/>
    </source>
</evidence>
<dbReference type="InterPro" id="IPR013815">
    <property type="entry name" value="ATP_grasp_subdomain_1"/>
</dbReference>
<dbReference type="PANTHER" id="PTHR43585:SF2">
    <property type="entry name" value="ATP-GRASP ENZYME FSQD"/>
    <property type="match status" value="1"/>
</dbReference>
<evidence type="ECO:0000313" key="8">
    <source>
        <dbReference type="EMBL" id="MEQ2357882.1"/>
    </source>
</evidence>
<protein>
    <submittedName>
        <fullName evidence="8">Pyridoxal-phosphate dependent enzyme</fullName>
    </submittedName>
</protein>
<keyword evidence="3 6" id="KW-0547">Nucleotide-binding</keyword>
<dbReference type="PANTHER" id="PTHR43585">
    <property type="entry name" value="FUMIPYRROLE BIOSYNTHESIS PROTEIN C"/>
    <property type="match status" value="1"/>
</dbReference>
<dbReference type="Gene3D" id="3.40.50.1100">
    <property type="match status" value="2"/>
</dbReference>
<dbReference type="RefSeq" id="WP_118698820.1">
    <property type="nucleotide sequence ID" value="NZ_JBBMEI010000013.1"/>
</dbReference>
<evidence type="ECO:0000259" key="7">
    <source>
        <dbReference type="PROSITE" id="PS50975"/>
    </source>
</evidence>
<name>A0ABV1AKZ4_9FIRM</name>
<proteinExistence type="predicted"/>
<evidence type="ECO:0000313" key="9">
    <source>
        <dbReference type="Proteomes" id="UP001446032"/>
    </source>
</evidence>
<evidence type="ECO:0000256" key="2">
    <source>
        <dbReference type="ARBA" id="ARBA00022598"/>
    </source>
</evidence>
<dbReference type="Proteomes" id="UP001446032">
    <property type="component" value="Unassembled WGS sequence"/>
</dbReference>
<dbReference type="EMBL" id="JBBMEI010000013">
    <property type="protein sequence ID" value="MEQ2357882.1"/>
    <property type="molecule type" value="Genomic_DNA"/>
</dbReference>
<keyword evidence="9" id="KW-1185">Reference proteome</keyword>
<sequence length="701" mass="78495">MKKIVIIGANDFQKPLIQKAKEMGYETHVFAWREGATGAEDADFFYEISIVEMDAILEECRKIKPDAVATIGSDLANITVQYLAEKLGLPGNSSECIRQSTNKYAMRSAFQKAGIPVPYFACVGEGESVEPEHFPVIVKPTDRSGSRAITKVTDPSELPAAIEAAIAQSFEKKAIVEEYISGAEYSVETISYRGKHTCLAITRKFTTGSPHYIEVGHLQPAPLTDDIRKQVEETVFRALDALGVEFGAGHSELRINKKGEIRIIEIGSRMGGDCIGSDLVPLSTGQDFVGMVVDTAAGNPPVIKANEPHISAIRFLMNENDLRLLNDIKQNHPSNLKKVVIEGDVKTASITDSSSRPGFFILQAESYEEMETLLHHGPWENPIHVFDTPVQKLRYNDGKNTFFMKRDDLLPFAFGGNKVRFARKFVEDMQEEHCDSMIIYGNYHSNLCRILATLCHELEIPCYMVHNTEDIKEDRETSNSRIIRQMGVVEIPCGKAGIAAAVEQAMAELREKGYKPYYIYGNSRGQGREWVPMRSYEAVYDEICCYENRHGVHFDYIFLASSTNATQSGLLAGSLRQGDDRRIVGISVSRNAARGREVITGNLREYAEKFHRTLPDDLEDHIHFTDSYMEGGYGAWSEPAADLIRQIYGSEGIPLDMTYTGKAFYGMVKYLEENQIQGKQILFLHTGGTPLFFDFLEQEDK</sequence>
<evidence type="ECO:0000256" key="1">
    <source>
        <dbReference type="ARBA" id="ARBA00001933"/>
    </source>
</evidence>
<dbReference type="InterPro" id="IPR052032">
    <property type="entry name" value="ATP-dep_AA_Ligase"/>
</dbReference>
<keyword evidence="5" id="KW-0663">Pyridoxal phosphate</keyword>
<evidence type="ECO:0000256" key="3">
    <source>
        <dbReference type="ARBA" id="ARBA00022741"/>
    </source>
</evidence>
<dbReference type="Gene3D" id="3.30.470.20">
    <property type="entry name" value="ATP-grasp fold, B domain"/>
    <property type="match status" value="1"/>
</dbReference>
<dbReference type="InterPro" id="IPR001926">
    <property type="entry name" value="TrpB-like_PALP"/>
</dbReference>
<gene>
    <name evidence="8" type="ORF">WMO75_05915</name>
</gene>